<evidence type="ECO:0000256" key="9">
    <source>
        <dbReference type="ARBA" id="ARBA00022967"/>
    </source>
</evidence>
<evidence type="ECO:0000256" key="11">
    <source>
        <dbReference type="ARBA" id="ARBA00022989"/>
    </source>
</evidence>
<feature type="signal peptide" evidence="19">
    <location>
        <begin position="1"/>
        <end position="15"/>
    </location>
</feature>
<protein>
    <recommendedName>
        <fullName evidence="4 18">NADH-ubiquinone oxidoreductase chain 6</fullName>
        <ecNumber evidence="3 18">7.1.1.2</ecNumber>
    </recommendedName>
</protein>
<comment type="subcellular location">
    <subcellularLocation>
        <location evidence="1">Mitochondrion inner membrane</location>
        <topology evidence="1">Multi-pass membrane protein</topology>
    </subcellularLocation>
    <subcellularLocation>
        <location evidence="18">Mitochondrion membrane</location>
        <topology evidence="18">Multi-pass membrane protein</topology>
    </subcellularLocation>
</comment>
<dbReference type="EMBL" id="KC592393">
    <property type="protein sequence ID" value="AGK43627.1"/>
    <property type="molecule type" value="Genomic_DNA"/>
</dbReference>
<keyword evidence="13 18" id="KW-0496">Mitochondrion</keyword>
<keyword evidence="7 18" id="KW-0812">Transmembrane</keyword>
<evidence type="ECO:0000256" key="6">
    <source>
        <dbReference type="ARBA" id="ARBA00022660"/>
    </source>
</evidence>
<keyword evidence="12 18" id="KW-0520">NAD</keyword>
<comment type="subunit">
    <text evidence="16">Core subunit of respiratory chain NADH dehydrogenase (Complex I) which is composed of 45 different subunits.</text>
</comment>
<keyword evidence="5 18" id="KW-0813">Transport</keyword>
<evidence type="ECO:0000256" key="14">
    <source>
        <dbReference type="ARBA" id="ARBA00023136"/>
    </source>
</evidence>
<evidence type="ECO:0000256" key="13">
    <source>
        <dbReference type="ARBA" id="ARBA00023128"/>
    </source>
</evidence>
<evidence type="ECO:0000256" key="1">
    <source>
        <dbReference type="ARBA" id="ARBA00004448"/>
    </source>
</evidence>
<evidence type="ECO:0000256" key="10">
    <source>
        <dbReference type="ARBA" id="ARBA00022982"/>
    </source>
</evidence>
<dbReference type="CTD" id="4541"/>
<feature type="transmembrane region" description="Helical" evidence="18">
    <location>
        <begin position="81"/>
        <end position="106"/>
    </location>
</feature>
<dbReference type="GO" id="GO:0008137">
    <property type="term" value="F:NADH dehydrogenase (ubiquinone) activity"/>
    <property type="evidence" value="ECO:0007669"/>
    <property type="project" value="UniProtKB-UniRule"/>
</dbReference>
<evidence type="ECO:0000256" key="3">
    <source>
        <dbReference type="ARBA" id="ARBA00012944"/>
    </source>
</evidence>
<evidence type="ECO:0000256" key="19">
    <source>
        <dbReference type="SAM" id="SignalP"/>
    </source>
</evidence>
<feature type="transmembrane region" description="Helical" evidence="18">
    <location>
        <begin position="150"/>
        <end position="173"/>
    </location>
</feature>
<dbReference type="Pfam" id="PF00499">
    <property type="entry name" value="Oxidored_q3"/>
    <property type="match status" value="1"/>
</dbReference>
<comment type="similarity">
    <text evidence="2 18">Belongs to the complex I subunit 6 family.</text>
</comment>
<evidence type="ECO:0000256" key="4">
    <source>
        <dbReference type="ARBA" id="ARBA00021095"/>
    </source>
</evidence>
<accession>A0A075BJ81</accession>
<keyword evidence="14 18" id="KW-0472">Membrane</keyword>
<geneLocation type="mitochondrion" evidence="20"/>
<dbReference type="InterPro" id="IPR050269">
    <property type="entry name" value="ComplexI_Subunit6"/>
</dbReference>
<proteinExistence type="inferred from homology"/>
<dbReference type="GeneID" id="20004244"/>
<reference evidence="20" key="1">
    <citation type="journal article" date="2013" name="Mitochondrion">
        <title>Positive selection along the evolution of primate mitogenomes.</title>
        <authorList>
            <person name="Menezes A.N."/>
            <person name="Viana M.C."/>
            <person name="Furtado C."/>
            <person name="Schrago C.G."/>
            <person name="Seuanez H.N."/>
        </authorList>
    </citation>
    <scope>NUCLEOTIDE SEQUENCE</scope>
</reference>
<dbReference type="RefSeq" id="YP_009050048.1">
    <property type="nucleotide sequence ID" value="NC_024630.1"/>
</dbReference>
<dbReference type="InterPro" id="IPR042106">
    <property type="entry name" value="Nuo/plastoQ_OxRdtase_6_NuoJ"/>
</dbReference>
<evidence type="ECO:0000313" key="20">
    <source>
        <dbReference type="EMBL" id="AGK43627.1"/>
    </source>
</evidence>
<evidence type="ECO:0000256" key="5">
    <source>
        <dbReference type="ARBA" id="ARBA00022448"/>
    </source>
</evidence>
<keyword evidence="11 18" id="KW-1133">Transmembrane helix</keyword>
<keyword evidence="18" id="KW-0830">Ubiquinone</keyword>
<feature type="transmembrane region" description="Helical" evidence="18">
    <location>
        <begin position="53"/>
        <end position="75"/>
    </location>
</feature>
<dbReference type="EC" id="7.1.1.2" evidence="3 18"/>
<evidence type="ECO:0000256" key="15">
    <source>
        <dbReference type="ARBA" id="ARBA00024313"/>
    </source>
</evidence>
<dbReference type="InterPro" id="IPR001457">
    <property type="entry name" value="NADH_UbQ/plastoQ_OxRdtase_su6"/>
</dbReference>
<evidence type="ECO:0000256" key="8">
    <source>
        <dbReference type="ARBA" id="ARBA00022792"/>
    </source>
</evidence>
<evidence type="ECO:0000256" key="18">
    <source>
        <dbReference type="RuleBase" id="RU004430"/>
    </source>
</evidence>
<keyword evidence="19" id="KW-0732">Signal</keyword>
<evidence type="ECO:0000256" key="7">
    <source>
        <dbReference type="ARBA" id="ARBA00022692"/>
    </source>
</evidence>
<dbReference type="PANTHER" id="PTHR11435">
    <property type="entry name" value="NADH UBIQUINONE OXIDOREDUCTASE SUBUNIT ND6"/>
    <property type="match status" value="1"/>
</dbReference>
<dbReference type="PANTHER" id="PTHR11435:SF1">
    <property type="entry name" value="NADH-UBIQUINONE OXIDOREDUCTASE CHAIN 6"/>
    <property type="match status" value="1"/>
</dbReference>
<keyword evidence="9 18" id="KW-1278">Translocase</keyword>
<evidence type="ECO:0000256" key="2">
    <source>
        <dbReference type="ARBA" id="ARBA00005698"/>
    </source>
</evidence>
<organism evidence="20">
    <name type="scientific">Cheracebus lugens</name>
    <name type="common">black titi</name>
    <dbReference type="NCBI Taxonomy" id="210166"/>
    <lineage>
        <taxon>Eukaryota</taxon>
        <taxon>Metazoa</taxon>
        <taxon>Chordata</taxon>
        <taxon>Craniata</taxon>
        <taxon>Vertebrata</taxon>
        <taxon>Euteleostomi</taxon>
        <taxon>Mammalia</taxon>
        <taxon>Eutheria</taxon>
        <taxon>Euarchontoglires</taxon>
        <taxon>Primates</taxon>
        <taxon>Haplorrhini</taxon>
        <taxon>Platyrrhini</taxon>
        <taxon>Pitheciidae</taxon>
        <taxon>Callicebinae</taxon>
        <taxon>Cheracebus</taxon>
    </lineage>
</organism>
<gene>
    <name evidence="20" type="primary">ND6</name>
</gene>
<dbReference type="GO" id="GO:0005743">
    <property type="term" value="C:mitochondrial inner membrane"/>
    <property type="evidence" value="ECO:0007669"/>
    <property type="project" value="UniProtKB-SubCell"/>
</dbReference>
<comment type="function">
    <text evidence="15 18">Core subunit of the mitochondrial membrane respiratory chain NADH dehydrogenase (Complex I) which catalyzes electron transfer from NADH through the respiratory chain, using ubiquinone as an electron acceptor. Essential for the catalytic activity and assembly of complex I.</text>
</comment>
<keyword evidence="10 18" id="KW-0249">Electron transport</keyword>
<evidence type="ECO:0000256" key="17">
    <source>
        <dbReference type="ARBA" id="ARBA00049551"/>
    </source>
</evidence>
<dbReference type="Gene3D" id="1.20.120.1200">
    <property type="entry name" value="NADH-ubiquinone/plastoquinone oxidoreductase chain 6, subunit NuoJ"/>
    <property type="match status" value="1"/>
</dbReference>
<sequence length="180" mass="19278">MTYALFSLSIMLVVGFMGFSSKPSPIYGGLVLVFSGAVGCAITLYLGGSYMGLMVFLIYLGGMMVVFGYTAAMAIDEHPESWLSSMDILGTMLMGLIMEFTLVFLLGGDPIKTVEGVTVTVNYKTVASWMIYEGEGPGLIREDPTGAAALYNYGVWVVLVTCWALFTGMHIAIELTRGGG</sequence>
<evidence type="ECO:0000256" key="16">
    <source>
        <dbReference type="ARBA" id="ARBA00024376"/>
    </source>
</evidence>
<evidence type="ECO:0000256" key="12">
    <source>
        <dbReference type="ARBA" id="ARBA00023027"/>
    </source>
</evidence>
<keyword evidence="6 18" id="KW-0679">Respiratory chain</keyword>
<feature type="transmembrane region" description="Helical" evidence="18">
    <location>
        <begin position="28"/>
        <end position="46"/>
    </location>
</feature>
<feature type="chain" id="PRO_5013175597" description="NADH-ubiquinone oxidoreductase chain 6" evidence="19">
    <location>
        <begin position="16"/>
        <end position="180"/>
    </location>
</feature>
<keyword evidence="8" id="KW-0999">Mitochondrion inner membrane</keyword>
<comment type="catalytic activity">
    <reaction evidence="17 18">
        <text>a ubiquinone + NADH + 5 H(+)(in) = a ubiquinol + NAD(+) + 4 H(+)(out)</text>
        <dbReference type="Rhea" id="RHEA:29091"/>
        <dbReference type="Rhea" id="RHEA-COMP:9565"/>
        <dbReference type="Rhea" id="RHEA-COMP:9566"/>
        <dbReference type="ChEBI" id="CHEBI:15378"/>
        <dbReference type="ChEBI" id="CHEBI:16389"/>
        <dbReference type="ChEBI" id="CHEBI:17976"/>
        <dbReference type="ChEBI" id="CHEBI:57540"/>
        <dbReference type="ChEBI" id="CHEBI:57945"/>
        <dbReference type="EC" id="7.1.1.2"/>
    </reaction>
</comment>
<dbReference type="AlphaFoldDB" id="A0A075BJ81"/>
<name>A0A075BJ81_9PRIM</name>